<dbReference type="EMBL" id="CP019633">
    <property type="protein sequence ID" value="AQQ09580.1"/>
    <property type="molecule type" value="Genomic_DNA"/>
</dbReference>
<dbReference type="AlphaFoldDB" id="A0A1Q2HQD9"/>
<evidence type="ECO:0000259" key="1">
    <source>
        <dbReference type="Pfam" id="PF07589"/>
    </source>
</evidence>
<protein>
    <recommendedName>
        <fullName evidence="1">Ice-binding protein C-terminal domain-containing protein</fullName>
    </recommendedName>
</protein>
<dbReference type="Pfam" id="PF07589">
    <property type="entry name" value="PEP-CTERM"/>
    <property type="match status" value="1"/>
</dbReference>
<evidence type="ECO:0000313" key="2">
    <source>
        <dbReference type="EMBL" id="AQQ09580.1"/>
    </source>
</evidence>
<keyword evidence="3" id="KW-1185">Reference proteome</keyword>
<proteinExistence type="predicted"/>
<evidence type="ECO:0000313" key="3">
    <source>
        <dbReference type="Proteomes" id="UP000188273"/>
    </source>
</evidence>
<dbReference type="RefSeq" id="WP_077540164.1">
    <property type="nucleotide sequence ID" value="NZ_CP019633.1"/>
</dbReference>
<dbReference type="KEGG" id="pbu:L21SP3_01386"/>
<organism evidence="2 3">
    <name type="scientific">Sedimentisphaera cyanobacteriorum</name>
    <dbReference type="NCBI Taxonomy" id="1940790"/>
    <lineage>
        <taxon>Bacteria</taxon>
        <taxon>Pseudomonadati</taxon>
        <taxon>Planctomycetota</taxon>
        <taxon>Phycisphaerae</taxon>
        <taxon>Sedimentisphaerales</taxon>
        <taxon>Sedimentisphaeraceae</taxon>
        <taxon>Sedimentisphaera</taxon>
    </lineage>
</organism>
<gene>
    <name evidence="2" type="ORF">L21SP3_01386</name>
</gene>
<dbReference type="NCBIfam" id="TIGR02595">
    <property type="entry name" value="PEP_CTERM"/>
    <property type="match status" value="1"/>
</dbReference>
<dbReference type="Proteomes" id="UP000188273">
    <property type="component" value="Chromosome"/>
</dbReference>
<reference evidence="3" key="1">
    <citation type="submission" date="2017-02" db="EMBL/GenBank/DDBJ databases">
        <title>Comparative genomics and description of representatives of a novel lineage of planctomycetes thriving in anoxic sediments.</title>
        <authorList>
            <person name="Spring S."/>
            <person name="Bunk B."/>
            <person name="Sproer C."/>
            <person name="Klenk H.-P."/>
        </authorList>
    </citation>
    <scope>NUCLEOTIDE SEQUENCE [LARGE SCALE GENOMIC DNA]</scope>
    <source>
        <strain evidence="3">L21-RPul-D3</strain>
    </source>
</reference>
<dbReference type="InterPro" id="IPR013424">
    <property type="entry name" value="Ice-binding_C"/>
</dbReference>
<name>A0A1Q2HQD9_9BACT</name>
<sequence length="151" mass="16803">MFLDIYGSGVSGEYQTPDSNNSDPSDSLDIYFTDLGFDSFTGFNLTAAADSSNLSITAPNDDYLKYVEFTEDNSSFGFDYSSQTYLPPEAYFSDYLGEYDFSDSYGSYFEVENVNGEYAEFSVTTVTITPEPTTMALIGLGGLFIRRKRRA</sequence>
<feature type="domain" description="Ice-binding protein C-terminal" evidence="1">
    <location>
        <begin position="129"/>
        <end position="150"/>
    </location>
</feature>
<dbReference type="OrthoDB" id="295368at2"/>
<accession>A0A1Q2HQD9</accession>